<dbReference type="InterPro" id="IPR004358">
    <property type="entry name" value="Sig_transdc_His_kin-like_C"/>
</dbReference>
<evidence type="ECO:0000256" key="4">
    <source>
        <dbReference type="PROSITE-ProRule" id="PRU00169"/>
    </source>
</evidence>
<accession>A0A6L3T8X0</accession>
<dbReference type="PROSITE" id="PS50109">
    <property type="entry name" value="HIS_KIN"/>
    <property type="match status" value="1"/>
</dbReference>
<dbReference type="CDD" id="cd16919">
    <property type="entry name" value="HATPase_CckA-like"/>
    <property type="match status" value="1"/>
</dbReference>
<dbReference type="InterPro" id="IPR007891">
    <property type="entry name" value="CHASE3"/>
</dbReference>
<feature type="modified residue" description="4-aspartylphosphate" evidence="4">
    <location>
        <position position="567"/>
    </location>
</feature>
<evidence type="ECO:0000313" key="9">
    <source>
        <dbReference type="Proteomes" id="UP000474159"/>
    </source>
</evidence>
<dbReference type="PANTHER" id="PTHR43065">
    <property type="entry name" value="SENSOR HISTIDINE KINASE"/>
    <property type="match status" value="1"/>
</dbReference>
<dbReference type="InterPro" id="IPR036097">
    <property type="entry name" value="HisK_dim/P_sf"/>
</dbReference>
<feature type="transmembrane region" description="Helical" evidence="5">
    <location>
        <begin position="197"/>
        <end position="218"/>
    </location>
</feature>
<dbReference type="PROSITE" id="PS50110">
    <property type="entry name" value="RESPONSE_REGULATORY"/>
    <property type="match status" value="1"/>
</dbReference>
<dbReference type="InterPro" id="IPR001789">
    <property type="entry name" value="Sig_transdc_resp-reg_receiver"/>
</dbReference>
<dbReference type="InterPro" id="IPR003661">
    <property type="entry name" value="HisK_dim/P_dom"/>
</dbReference>
<dbReference type="OrthoDB" id="9796100at2"/>
<sequence>MSRSTDEPSAPAGTERAPDASRLRGLAPLVGGFLLLLAVVVGSGALVVMQRVTVAEMRRSYDLRSAIATLFSTLQDAETGQRGYLLTGEDSYLAPYAEATAQFEAGLAGVEAAMATEPDLAGLVASLRSAATEKIAELGRTIALRQAGQEAASRDLMRSGRGKDLMDRVRTLVNQLETESARVLEARQDRAADTERLLQIVIAVAVLLALALAAYAILDARQRSARLVSANAALLANHYALAATVASRDALEAQLRQSQKMEAIGQLTGGLAHDFNNMLAIILGNLNLLKRRLDRGETRVGHYIEQALTGAERAATLTHRLLAFARKQPLAPETLDCNRLVSGMSELLRRTLGETVQMETVLAGGLWATRADANQLENGLVNLAVNARDAMPGGGRLTIETSNAHLDDAYAASHLGVPAGQYVMIAITDTGVGMMPDVVARAFDPFFTTKQVGQGTGLGLSQVYGFVKQSDGHVKIYSEPNHGTTVKIYLPRLVGPVPAPAGRQVHADIPEGHPGEIILVVEDEDNVRRMAVEALRDLRYTVIHASGPAEALRLLDRQGEIALLFTDVVMPDMSGKELADAVRRLRPGLPVLYTTGYTRNAIVHNGIVDSDVQLLGKPYTLEQLARKVRTVLAESAKARV</sequence>
<dbReference type="Gene3D" id="3.30.565.10">
    <property type="entry name" value="Histidine kinase-like ATPase, C-terminal domain"/>
    <property type="match status" value="1"/>
</dbReference>
<dbReference type="SUPFAM" id="SSF52172">
    <property type="entry name" value="CheY-like"/>
    <property type="match status" value="1"/>
</dbReference>
<dbReference type="SMART" id="SM00388">
    <property type="entry name" value="HisKA"/>
    <property type="match status" value="1"/>
</dbReference>
<dbReference type="Gene3D" id="3.40.50.2300">
    <property type="match status" value="1"/>
</dbReference>
<dbReference type="SUPFAM" id="SSF55874">
    <property type="entry name" value="ATPase domain of HSP90 chaperone/DNA topoisomerase II/histidine kinase"/>
    <property type="match status" value="1"/>
</dbReference>
<dbReference type="Pfam" id="PF05227">
    <property type="entry name" value="CHASE3"/>
    <property type="match status" value="1"/>
</dbReference>
<dbReference type="PANTHER" id="PTHR43065:SF49">
    <property type="entry name" value="HISTIDINE KINASE"/>
    <property type="match status" value="1"/>
</dbReference>
<evidence type="ECO:0000256" key="3">
    <source>
        <dbReference type="ARBA" id="ARBA00022553"/>
    </source>
</evidence>
<proteinExistence type="predicted"/>
<dbReference type="InterPro" id="IPR036890">
    <property type="entry name" value="HATPase_C_sf"/>
</dbReference>
<dbReference type="InterPro" id="IPR003594">
    <property type="entry name" value="HATPase_dom"/>
</dbReference>
<evidence type="ECO:0000256" key="5">
    <source>
        <dbReference type="SAM" id="Phobius"/>
    </source>
</evidence>
<keyword evidence="5" id="KW-1133">Transmembrane helix</keyword>
<gene>
    <name evidence="8" type="ORF">F6X53_01130</name>
</gene>
<evidence type="ECO:0000259" key="6">
    <source>
        <dbReference type="PROSITE" id="PS50109"/>
    </source>
</evidence>
<feature type="domain" description="Histidine kinase" evidence="6">
    <location>
        <begin position="270"/>
        <end position="494"/>
    </location>
</feature>
<dbReference type="Pfam" id="PF02518">
    <property type="entry name" value="HATPase_c"/>
    <property type="match status" value="1"/>
</dbReference>
<name>A0A6L3T8X0_9HYPH</name>
<dbReference type="InterPro" id="IPR011006">
    <property type="entry name" value="CheY-like_superfamily"/>
</dbReference>
<keyword evidence="5" id="KW-0472">Membrane</keyword>
<dbReference type="CDD" id="cd19410">
    <property type="entry name" value="HK9-like_sensor"/>
    <property type="match status" value="1"/>
</dbReference>
<dbReference type="SMART" id="SM00448">
    <property type="entry name" value="REC"/>
    <property type="match status" value="1"/>
</dbReference>
<organism evidence="8 9">
    <name type="scientific">Methylobacterium soli</name>
    <dbReference type="NCBI Taxonomy" id="553447"/>
    <lineage>
        <taxon>Bacteria</taxon>
        <taxon>Pseudomonadati</taxon>
        <taxon>Pseudomonadota</taxon>
        <taxon>Alphaproteobacteria</taxon>
        <taxon>Hyphomicrobiales</taxon>
        <taxon>Methylobacteriaceae</taxon>
        <taxon>Methylobacterium</taxon>
    </lineage>
</organism>
<keyword evidence="5" id="KW-0812">Transmembrane</keyword>
<evidence type="ECO:0000256" key="1">
    <source>
        <dbReference type="ARBA" id="ARBA00000085"/>
    </source>
</evidence>
<dbReference type="EMBL" id="VZZK01000001">
    <property type="protein sequence ID" value="KAB1081732.1"/>
    <property type="molecule type" value="Genomic_DNA"/>
</dbReference>
<reference evidence="8 9" key="1">
    <citation type="submission" date="2019-09" db="EMBL/GenBank/DDBJ databases">
        <title>YIM 48816 draft genome.</title>
        <authorList>
            <person name="Jiang L."/>
        </authorList>
    </citation>
    <scope>NUCLEOTIDE SEQUENCE [LARGE SCALE GENOMIC DNA]</scope>
    <source>
        <strain evidence="8 9">YIM 48816</strain>
    </source>
</reference>
<dbReference type="GO" id="GO:0000155">
    <property type="term" value="F:phosphorelay sensor kinase activity"/>
    <property type="evidence" value="ECO:0007669"/>
    <property type="project" value="InterPro"/>
</dbReference>
<dbReference type="Gene3D" id="1.10.287.130">
    <property type="match status" value="1"/>
</dbReference>
<protein>
    <recommendedName>
        <fullName evidence="2">histidine kinase</fullName>
        <ecNumber evidence="2">2.7.13.3</ecNumber>
    </recommendedName>
</protein>
<dbReference type="Pfam" id="PF00512">
    <property type="entry name" value="HisKA"/>
    <property type="match status" value="1"/>
</dbReference>
<feature type="domain" description="Response regulatory" evidence="7">
    <location>
        <begin position="517"/>
        <end position="632"/>
    </location>
</feature>
<dbReference type="RefSeq" id="WP_150996331.1">
    <property type="nucleotide sequence ID" value="NZ_BPQY01000084.1"/>
</dbReference>
<dbReference type="EC" id="2.7.13.3" evidence="2"/>
<dbReference type="InterPro" id="IPR005467">
    <property type="entry name" value="His_kinase_dom"/>
</dbReference>
<keyword evidence="9" id="KW-1185">Reference proteome</keyword>
<dbReference type="SUPFAM" id="SSF47384">
    <property type="entry name" value="Homodimeric domain of signal transducing histidine kinase"/>
    <property type="match status" value="1"/>
</dbReference>
<comment type="catalytic activity">
    <reaction evidence="1">
        <text>ATP + protein L-histidine = ADP + protein N-phospho-L-histidine.</text>
        <dbReference type="EC" id="2.7.13.3"/>
    </reaction>
</comment>
<dbReference type="CDD" id="cd00082">
    <property type="entry name" value="HisKA"/>
    <property type="match status" value="1"/>
</dbReference>
<comment type="caution">
    <text evidence="8">The sequence shown here is derived from an EMBL/GenBank/DDBJ whole genome shotgun (WGS) entry which is preliminary data.</text>
</comment>
<dbReference type="PRINTS" id="PR00344">
    <property type="entry name" value="BCTRLSENSOR"/>
</dbReference>
<evidence type="ECO:0000259" key="7">
    <source>
        <dbReference type="PROSITE" id="PS50110"/>
    </source>
</evidence>
<evidence type="ECO:0000256" key="2">
    <source>
        <dbReference type="ARBA" id="ARBA00012438"/>
    </source>
</evidence>
<dbReference type="SMART" id="SM00387">
    <property type="entry name" value="HATPase_c"/>
    <property type="match status" value="1"/>
</dbReference>
<dbReference type="AlphaFoldDB" id="A0A6L3T8X0"/>
<keyword evidence="3 4" id="KW-0597">Phosphoprotein</keyword>
<evidence type="ECO:0000313" key="8">
    <source>
        <dbReference type="EMBL" id="KAB1081732.1"/>
    </source>
</evidence>
<feature type="transmembrane region" description="Helical" evidence="5">
    <location>
        <begin position="26"/>
        <end position="49"/>
    </location>
</feature>
<dbReference type="Pfam" id="PF00072">
    <property type="entry name" value="Response_reg"/>
    <property type="match status" value="1"/>
</dbReference>
<dbReference type="Proteomes" id="UP000474159">
    <property type="component" value="Unassembled WGS sequence"/>
</dbReference>